<dbReference type="OrthoDB" id="384659at2"/>
<accession>A0A6I6C9K7</accession>
<dbReference type="AlphaFoldDB" id="A0A6I6C9K7"/>
<dbReference type="PANTHER" id="PTHR10000">
    <property type="entry name" value="PHOSPHOSERINE PHOSPHATASE"/>
    <property type="match status" value="1"/>
</dbReference>
<reference evidence="1 2" key="1">
    <citation type="submission" date="2019-11" db="EMBL/GenBank/DDBJ databases">
        <title>Complete genome sequence of Spiroplasma tabanidicola TAUS-1 (DSM 22603).</title>
        <authorList>
            <person name="Huang C.-T."/>
            <person name="Lin Y.-C."/>
            <person name="Kuo C.-H."/>
        </authorList>
    </citation>
    <scope>NUCLEOTIDE SEQUENCE [LARGE SCALE GENOMIC DNA]</scope>
    <source>
        <strain evidence="1 2">TAUS-1</strain>
    </source>
</reference>
<dbReference type="GO" id="GO:0000287">
    <property type="term" value="F:magnesium ion binding"/>
    <property type="evidence" value="ECO:0007669"/>
    <property type="project" value="TreeGrafter"/>
</dbReference>
<dbReference type="GO" id="GO:0005829">
    <property type="term" value="C:cytosol"/>
    <property type="evidence" value="ECO:0007669"/>
    <property type="project" value="TreeGrafter"/>
</dbReference>
<dbReference type="KEGG" id="stab:STABA_v1c02140"/>
<dbReference type="PANTHER" id="PTHR10000:SF8">
    <property type="entry name" value="HAD SUPERFAMILY HYDROLASE-LIKE, TYPE 3"/>
    <property type="match status" value="1"/>
</dbReference>
<dbReference type="Gene3D" id="3.40.50.1000">
    <property type="entry name" value="HAD superfamily/HAD-like"/>
    <property type="match status" value="1"/>
</dbReference>
<name>A0A6I6C9K7_9MOLU</name>
<dbReference type="SFLD" id="SFLDS00003">
    <property type="entry name" value="Haloacid_Dehalogenase"/>
    <property type="match status" value="1"/>
</dbReference>
<keyword evidence="1" id="KW-0378">Hydrolase</keyword>
<dbReference type="NCBIfam" id="TIGR01484">
    <property type="entry name" value="HAD-SF-IIB"/>
    <property type="match status" value="1"/>
</dbReference>
<dbReference type="RefSeq" id="WP_156005698.1">
    <property type="nucleotide sequence ID" value="NZ_CP046276.1"/>
</dbReference>
<dbReference type="SFLD" id="SFLDG01140">
    <property type="entry name" value="C2.B:_Phosphomannomutase_and_P"/>
    <property type="match status" value="1"/>
</dbReference>
<sequence>MIKLIALDIDGTLLGKNKRVSKKNIAAINEARKKGIKFCIASGRAFNRVDKIAKEIGINESLEYVVTMNGGAIYKYDKNKKPVLIKETLFDIDDVKYIYNSALDNKLNCFSYSQDIKVAYVIKNKGAFIWFMKKISHRKIKVYTKDEMDQKAYKIIVYGKKKLIEKCKETLSQKNYEMFSWSYVSGNTANIEINPNGVDKIFALQDIAKVENITADEIMYFGDGDNDKKAMEWVGLSVAMKNASKHIKKIATQITGHHKKSGVAKALNEYLKSIESEK</sequence>
<gene>
    <name evidence="1" type="ORF">STABA_v1c02140</name>
</gene>
<dbReference type="Gene3D" id="3.30.1240.10">
    <property type="match status" value="1"/>
</dbReference>
<organism evidence="1 2">
    <name type="scientific">Spiroplasma tabanidicola</name>
    <dbReference type="NCBI Taxonomy" id="324079"/>
    <lineage>
        <taxon>Bacteria</taxon>
        <taxon>Bacillati</taxon>
        <taxon>Mycoplasmatota</taxon>
        <taxon>Mollicutes</taxon>
        <taxon>Entomoplasmatales</taxon>
        <taxon>Spiroplasmataceae</taxon>
        <taxon>Spiroplasma</taxon>
    </lineage>
</organism>
<evidence type="ECO:0000313" key="1">
    <source>
        <dbReference type="EMBL" id="QGS51581.1"/>
    </source>
</evidence>
<dbReference type="SUPFAM" id="SSF56784">
    <property type="entry name" value="HAD-like"/>
    <property type="match status" value="1"/>
</dbReference>
<proteinExistence type="predicted"/>
<protein>
    <submittedName>
        <fullName evidence="1">HAD superfamily hydrolase</fullName>
    </submittedName>
</protein>
<dbReference type="EMBL" id="CP046276">
    <property type="protein sequence ID" value="QGS51581.1"/>
    <property type="molecule type" value="Genomic_DNA"/>
</dbReference>
<dbReference type="Proteomes" id="UP000424468">
    <property type="component" value="Chromosome"/>
</dbReference>
<dbReference type="NCBIfam" id="TIGR00099">
    <property type="entry name" value="Cof-subfamily"/>
    <property type="match status" value="1"/>
</dbReference>
<keyword evidence="2" id="KW-1185">Reference proteome</keyword>
<dbReference type="GO" id="GO:0016791">
    <property type="term" value="F:phosphatase activity"/>
    <property type="evidence" value="ECO:0007669"/>
    <property type="project" value="TreeGrafter"/>
</dbReference>
<evidence type="ECO:0000313" key="2">
    <source>
        <dbReference type="Proteomes" id="UP000424468"/>
    </source>
</evidence>
<dbReference type="Pfam" id="PF08282">
    <property type="entry name" value="Hydrolase_3"/>
    <property type="match status" value="1"/>
</dbReference>
<dbReference type="InterPro" id="IPR000150">
    <property type="entry name" value="Cof"/>
</dbReference>
<dbReference type="PROSITE" id="PS01229">
    <property type="entry name" value="COF_2"/>
    <property type="match status" value="1"/>
</dbReference>
<dbReference type="InterPro" id="IPR036412">
    <property type="entry name" value="HAD-like_sf"/>
</dbReference>
<dbReference type="CDD" id="cd07516">
    <property type="entry name" value="HAD_Pase"/>
    <property type="match status" value="1"/>
</dbReference>
<dbReference type="InterPro" id="IPR006379">
    <property type="entry name" value="HAD-SF_hydro_IIB"/>
</dbReference>
<dbReference type="InterPro" id="IPR023214">
    <property type="entry name" value="HAD_sf"/>
</dbReference>